<feature type="region of interest" description="Disordered" evidence="2">
    <location>
        <begin position="1"/>
        <end position="30"/>
    </location>
</feature>
<evidence type="ECO:0000256" key="1">
    <source>
        <dbReference type="ARBA" id="ARBA00023239"/>
    </source>
</evidence>
<gene>
    <name evidence="4" type="ORF">G4177_05575</name>
</gene>
<keyword evidence="5" id="KW-1185">Reference proteome</keyword>
<dbReference type="InterPro" id="IPR006680">
    <property type="entry name" value="Amidohydro-rel"/>
</dbReference>
<evidence type="ECO:0000313" key="4">
    <source>
        <dbReference type="EMBL" id="MBE4747648.1"/>
    </source>
</evidence>
<reference evidence="4 5" key="1">
    <citation type="submission" date="2020-02" db="EMBL/GenBank/DDBJ databases">
        <authorList>
            <person name="Babadi Z.K."/>
            <person name="Risdian C."/>
            <person name="Ebrahimipour G.H."/>
            <person name="Wink J."/>
        </authorList>
    </citation>
    <scope>NUCLEOTIDE SEQUENCE [LARGE SCALE GENOMIC DNA]</scope>
    <source>
        <strain evidence="4 5">ZKHCc1 1396</strain>
    </source>
</reference>
<evidence type="ECO:0000256" key="2">
    <source>
        <dbReference type="SAM" id="MobiDB-lite"/>
    </source>
</evidence>
<dbReference type="PANTHER" id="PTHR21240:SF28">
    <property type="entry name" value="ISO-OROTATE DECARBOXYLASE (EUROFUNG)"/>
    <property type="match status" value="1"/>
</dbReference>
<dbReference type="Proteomes" id="UP001516472">
    <property type="component" value="Unassembled WGS sequence"/>
</dbReference>
<proteinExistence type="predicted"/>
<dbReference type="InterPro" id="IPR032466">
    <property type="entry name" value="Metal_Hydrolase"/>
</dbReference>
<accession>A0ABR9PI92</accession>
<feature type="domain" description="Amidohydrolase-related" evidence="3">
    <location>
        <begin position="67"/>
        <end position="333"/>
    </location>
</feature>
<dbReference type="Gene3D" id="3.20.20.140">
    <property type="entry name" value="Metal-dependent hydrolases"/>
    <property type="match status" value="1"/>
</dbReference>
<comment type="caution">
    <text evidence="4">The sequence shown here is derived from an EMBL/GenBank/DDBJ whole genome shotgun (WGS) entry which is preliminary data.</text>
</comment>
<evidence type="ECO:0000313" key="5">
    <source>
        <dbReference type="Proteomes" id="UP001516472"/>
    </source>
</evidence>
<protein>
    <submittedName>
        <fullName evidence="4">Amidohydrolase family protein</fullName>
    </submittedName>
</protein>
<dbReference type="Pfam" id="PF04909">
    <property type="entry name" value="Amidohydro_2"/>
    <property type="match status" value="1"/>
</dbReference>
<dbReference type="PANTHER" id="PTHR21240">
    <property type="entry name" value="2-AMINO-3-CARBOXYLMUCONATE-6-SEMIALDEHYDE DECARBOXYLASE"/>
    <property type="match status" value="1"/>
</dbReference>
<evidence type="ECO:0000259" key="3">
    <source>
        <dbReference type="Pfam" id="PF04909"/>
    </source>
</evidence>
<dbReference type="CDD" id="cd01292">
    <property type="entry name" value="metallo-dependent_hydrolases"/>
    <property type="match status" value="1"/>
</dbReference>
<dbReference type="SUPFAM" id="SSF51556">
    <property type="entry name" value="Metallo-dependent hydrolases"/>
    <property type="match status" value="1"/>
</dbReference>
<name>A0ABR9PI92_9BACT</name>
<dbReference type="InterPro" id="IPR032465">
    <property type="entry name" value="ACMSD"/>
</dbReference>
<sequence>MTRSPPEAASTLSGGPSGAPHAAPDDDVPAPCLASAPSWRELGIRLPMPALADEEGPRVAPGLPPVVDAHVHLFPDRVFEAVWRWFDQHGWPIRYKLHTPDVLSFLLSRGVERVVALHYAHKPGMARALNAYVAQVAKDEPRVIGLATVFPGEPGATDILAEAFALGLKGVKLHCHVQCFAPDAPALQELYEVCAQAGKPLVMHAGREPASPRYPCDPYALCSAERVERVLKDHPKLKLCVPHLGADEFDAYARLLERHDTLWLDTTMTVGGYFPVPLPRQVLEVRPERILYGTDFPNIPYAWDRELKALVDLRPGGDALAGMLGGNALKLYGEVGC</sequence>
<dbReference type="EMBL" id="JAAIYO010000001">
    <property type="protein sequence ID" value="MBE4747648.1"/>
    <property type="molecule type" value="Genomic_DNA"/>
</dbReference>
<keyword evidence="1" id="KW-0456">Lyase</keyword>
<organism evidence="4 5">
    <name type="scientific">Corallococcus soli</name>
    <dbReference type="NCBI Taxonomy" id="2710757"/>
    <lineage>
        <taxon>Bacteria</taxon>
        <taxon>Pseudomonadati</taxon>
        <taxon>Myxococcota</taxon>
        <taxon>Myxococcia</taxon>
        <taxon>Myxococcales</taxon>
        <taxon>Cystobacterineae</taxon>
        <taxon>Myxococcaceae</taxon>
        <taxon>Corallococcus</taxon>
    </lineage>
</organism>